<proteinExistence type="evidence at transcript level"/>
<accession>R4V2H5</accession>
<feature type="compositionally biased region" description="Basic and acidic residues" evidence="1">
    <location>
        <begin position="208"/>
        <end position="238"/>
    </location>
</feature>
<dbReference type="AlphaFoldDB" id="R4V2H5"/>
<protein>
    <submittedName>
        <fullName evidence="2">Uncharacterized protein</fullName>
    </submittedName>
</protein>
<name>R4V2H5_COPFO</name>
<evidence type="ECO:0000256" key="1">
    <source>
        <dbReference type="SAM" id="MobiDB-lite"/>
    </source>
</evidence>
<reference evidence="2" key="1">
    <citation type="submission" date="2013-03" db="EMBL/GenBank/DDBJ databases">
        <title>Immune-Related transcriptome of Coptotermes formosanus Shiraki workers: the defense mechanism.</title>
        <authorList>
            <person name="Hussain A."/>
            <person name="Li Y.F."/>
            <person name="Wen S.Y."/>
        </authorList>
    </citation>
    <scope>NUCLEOTIDE SEQUENCE</scope>
</reference>
<dbReference type="EMBL" id="KC741108">
    <property type="protein sequence ID" value="AGM32932.1"/>
    <property type="molecule type" value="mRNA"/>
</dbReference>
<evidence type="ECO:0000313" key="2">
    <source>
        <dbReference type="EMBL" id="AGM32932.1"/>
    </source>
</evidence>
<organism evidence="2">
    <name type="scientific">Coptotermes formosanus</name>
    <name type="common">Formosan subterranean termite</name>
    <dbReference type="NCBI Taxonomy" id="36987"/>
    <lineage>
        <taxon>Eukaryota</taxon>
        <taxon>Metazoa</taxon>
        <taxon>Ecdysozoa</taxon>
        <taxon>Arthropoda</taxon>
        <taxon>Hexapoda</taxon>
        <taxon>Insecta</taxon>
        <taxon>Pterygota</taxon>
        <taxon>Neoptera</taxon>
        <taxon>Polyneoptera</taxon>
        <taxon>Dictyoptera</taxon>
        <taxon>Blattodea</taxon>
        <taxon>Blattoidea</taxon>
        <taxon>Termitoidae</taxon>
        <taxon>Rhinotermitidae</taxon>
        <taxon>Coptotermes</taxon>
    </lineage>
</organism>
<sequence length="238" mass="28058">MGHRCKMSREIPVVCPYVETKMQCRQFTKHLEFCAAQKPSIEDHMPLIPPRFAFHRDMFDKKMQETSNIGRDNIRRMDEVHRRRPKTIQIRRHDLNSEFSHLMKKINSKTVYDEDGFTVTENVDDERPAAEAVHLPKMKQSARRGKTIRIEVVRISVNPETNEIVEEMQTVQKNRPLTSIRSSSPQTDKSLEVSKPYSSGLIALNQASERKEEERKRKEEEKKKKEEAKEQKRKEDEL</sequence>
<feature type="compositionally biased region" description="Polar residues" evidence="1">
    <location>
        <begin position="175"/>
        <end position="188"/>
    </location>
</feature>
<feature type="region of interest" description="Disordered" evidence="1">
    <location>
        <begin position="175"/>
        <end position="238"/>
    </location>
</feature>
<feature type="non-terminal residue" evidence="2">
    <location>
        <position position="238"/>
    </location>
</feature>